<dbReference type="PATRIC" id="fig|36807.3.peg.1017"/>
<name>A0A150HFV1_9MICO</name>
<dbReference type="CDD" id="cd00093">
    <property type="entry name" value="HTH_XRE"/>
    <property type="match status" value="1"/>
</dbReference>
<dbReference type="InterPro" id="IPR010982">
    <property type="entry name" value="Lambda_DNA-bd_dom_sf"/>
</dbReference>
<comment type="caution">
    <text evidence="2">The sequence shown here is derived from an EMBL/GenBank/DDBJ whole genome shotgun (WGS) entry which is preliminary data.</text>
</comment>
<dbReference type="SUPFAM" id="SSF47413">
    <property type="entry name" value="lambda repressor-like DNA-binding domains"/>
    <property type="match status" value="1"/>
</dbReference>
<dbReference type="Gene3D" id="1.10.260.40">
    <property type="entry name" value="lambda repressor-like DNA-binding domains"/>
    <property type="match status" value="1"/>
</dbReference>
<accession>A0A150HFV1</accession>
<keyword evidence="3" id="KW-1185">Reference proteome</keyword>
<evidence type="ECO:0000313" key="3">
    <source>
        <dbReference type="Proteomes" id="UP000075357"/>
    </source>
</evidence>
<dbReference type="STRING" id="36807.Mlaev_00993"/>
<reference evidence="2 3" key="1">
    <citation type="submission" date="2016-01" db="EMBL/GenBank/DDBJ databases">
        <title>Draft genome sequences of Microbacterium laevaniformans LCDC 91-0039 and the type strain of Microbacterium hominis LCDC 84-209.</title>
        <authorList>
            <person name="Bernier A.-M."/>
            <person name="Bernard K."/>
        </authorList>
    </citation>
    <scope>NUCLEOTIDE SEQUENCE [LARGE SCALE GENOMIC DNA]</scope>
    <source>
        <strain evidence="2 3">LCDC 91-0039</strain>
    </source>
</reference>
<proteinExistence type="predicted"/>
<dbReference type="RefSeq" id="WP_231860830.1">
    <property type="nucleotide sequence ID" value="NZ_LRAD01000025.1"/>
</dbReference>
<gene>
    <name evidence="2" type="primary">higA</name>
    <name evidence="2" type="ORF">Mlaev_00993</name>
</gene>
<feature type="domain" description="HTH cro/C1-type" evidence="1">
    <location>
        <begin position="41"/>
        <end position="96"/>
    </location>
</feature>
<sequence>MSTPFRELEVASLAAMTTDERARFDAALEEEEARRAMAEMVYQARTAAGLSQAALADRVGSKQSVISAIENGSQQPTLSTLRRIARAVDRQLTIELASADRPARPGASDHCP</sequence>
<evidence type="ECO:0000313" key="2">
    <source>
        <dbReference type="EMBL" id="KXZ60997.1"/>
    </source>
</evidence>
<dbReference type="Proteomes" id="UP000075357">
    <property type="component" value="Unassembled WGS sequence"/>
</dbReference>
<dbReference type="AlphaFoldDB" id="A0A150HFV1"/>
<evidence type="ECO:0000259" key="1">
    <source>
        <dbReference type="PROSITE" id="PS50943"/>
    </source>
</evidence>
<dbReference type="PROSITE" id="PS50943">
    <property type="entry name" value="HTH_CROC1"/>
    <property type="match status" value="1"/>
</dbReference>
<dbReference type="Pfam" id="PF01381">
    <property type="entry name" value="HTH_3"/>
    <property type="match status" value="1"/>
</dbReference>
<dbReference type="EMBL" id="LRAD01000025">
    <property type="protein sequence ID" value="KXZ60997.1"/>
    <property type="molecule type" value="Genomic_DNA"/>
</dbReference>
<dbReference type="InterPro" id="IPR001387">
    <property type="entry name" value="Cro/C1-type_HTH"/>
</dbReference>
<dbReference type="GO" id="GO:0003677">
    <property type="term" value="F:DNA binding"/>
    <property type="evidence" value="ECO:0007669"/>
    <property type="project" value="InterPro"/>
</dbReference>
<dbReference type="SMART" id="SM00530">
    <property type="entry name" value="HTH_XRE"/>
    <property type="match status" value="1"/>
</dbReference>
<organism evidence="2 3">
    <name type="scientific">Microbacterium laevaniformans</name>
    <dbReference type="NCBI Taxonomy" id="36807"/>
    <lineage>
        <taxon>Bacteria</taxon>
        <taxon>Bacillati</taxon>
        <taxon>Actinomycetota</taxon>
        <taxon>Actinomycetes</taxon>
        <taxon>Micrococcales</taxon>
        <taxon>Microbacteriaceae</taxon>
        <taxon>Microbacterium</taxon>
    </lineage>
</organism>
<protein>
    <submittedName>
        <fullName evidence="2">Antitoxin HigA</fullName>
    </submittedName>
</protein>